<gene>
    <name evidence="1" type="ORF">K0M31_002253</name>
</gene>
<dbReference type="Proteomes" id="UP001177670">
    <property type="component" value="Unassembled WGS sequence"/>
</dbReference>
<comment type="caution">
    <text evidence="1">The sequence shown here is derived from an EMBL/GenBank/DDBJ whole genome shotgun (WGS) entry which is preliminary data.</text>
</comment>
<organism evidence="1 2">
    <name type="scientific">Melipona bicolor</name>
    <dbReference type="NCBI Taxonomy" id="60889"/>
    <lineage>
        <taxon>Eukaryota</taxon>
        <taxon>Metazoa</taxon>
        <taxon>Ecdysozoa</taxon>
        <taxon>Arthropoda</taxon>
        <taxon>Hexapoda</taxon>
        <taxon>Insecta</taxon>
        <taxon>Pterygota</taxon>
        <taxon>Neoptera</taxon>
        <taxon>Endopterygota</taxon>
        <taxon>Hymenoptera</taxon>
        <taxon>Apocrita</taxon>
        <taxon>Aculeata</taxon>
        <taxon>Apoidea</taxon>
        <taxon>Anthophila</taxon>
        <taxon>Apidae</taxon>
        <taxon>Melipona</taxon>
    </lineage>
</organism>
<keyword evidence="2" id="KW-1185">Reference proteome</keyword>
<name>A0AA40GHD6_9HYME</name>
<protein>
    <submittedName>
        <fullName evidence="1">Uncharacterized protein</fullName>
    </submittedName>
</protein>
<proteinExistence type="predicted"/>
<reference evidence="1" key="1">
    <citation type="submission" date="2021-10" db="EMBL/GenBank/DDBJ databases">
        <title>Melipona bicolor Genome sequencing and assembly.</title>
        <authorList>
            <person name="Araujo N.S."/>
            <person name="Arias M.C."/>
        </authorList>
    </citation>
    <scope>NUCLEOTIDE SEQUENCE</scope>
    <source>
        <strain evidence="1">USP_2M_L1-L4_2017</strain>
        <tissue evidence="1">Whole body</tissue>
    </source>
</reference>
<dbReference type="AlphaFoldDB" id="A0AA40GHD6"/>
<evidence type="ECO:0000313" key="2">
    <source>
        <dbReference type="Proteomes" id="UP001177670"/>
    </source>
</evidence>
<dbReference type="EMBL" id="JAHYIQ010000001">
    <property type="protein sequence ID" value="KAK1137759.1"/>
    <property type="molecule type" value="Genomic_DNA"/>
</dbReference>
<accession>A0AA40GHD6</accession>
<evidence type="ECO:0000313" key="1">
    <source>
        <dbReference type="EMBL" id="KAK1137759.1"/>
    </source>
</evidence>
<sequence length="107" mass="11796">MITPEARNHNDAGGLLSANYDKQQHQDNCITSDNEILGSSHSIEILQTQYLLKTSHENNVTAETVHIYNSLPGFVSKRLTKHCLVSYSTASLGAGTSPNRTNRRSIL</sequence>